<evidence type="ECO:0000256" key="8">
    <source>
        <dbReference type="SAM" id="Phobius"/>
    </source>
</evidence>
<name>A0A2T3FSK4_9FIRM</name>
<dbReference type="GO" id="GO:0008233">
    <property type="term" value="F:peptidase activity"/>
    <property type="evidence" value="ECO:0007669"/>
    <property type="project" value="UniProtKB-KW"/>
</dbReference>
<keyword evidence="1" id="KW-1003">Cell membrane</keyword>
<dbReference type="GeneID" id="96227205"/>
<sequence length="183" mass="21484">MNKIIFNILKKNNIDIAEDLYHYGWSIFVHYLFYLIITLSIAVYYHCVFQTIIFLFLYIPLRKYIGGFHFSNNIVCILISTTVSIIPVLLSRYYNINIWIIILTSIILIIETILIAPIDHPNKRLNDKQLKLYKKTSLFIEIIYIGVIGLAKIYTFSTILNFIFFVNIISICSLSISYIKRIL</sequence>
<evidence type="ECO:0000256" key="7">
    <source>
        <dbReference type="ARBA" id="ARBA00023136"/>
    </source>
</evidence>
<keyword evidence="5" id="KW-0378">Hydrolase</keyword>
<organism evidence="9 10">
    <name type="scientific">Faecalibacillus faecis</name>
    <dbReference type="NCBI Taxonomy" id="1982628"/>
    <lineage>
        <taxon>Bacteria</taxon>
        <taxon>Bacillati</taxon>
        <taxon>Bacillota</taxon>
        <taxon>Erysipelotrichia</taxon>
        <taxon>Erysipelotrichales</taxon>
        <taxon>Coprobacillaceae</taxon>
        <taxon>Faecalibacillus</taxon>
    </lineage>
</organism>
<dbReference type="AlphaFoldDB" id="A0A2T3FSK4"/>
<keyword evidence="7 8" id="KW-0472">Membrane</keyword>
<dbReference type="EMBL" id="PYLP01000016">
    <property type="protein sequence ID" value="PST38250.1"/>
    <property type="molecule type" value="Genomic_DNA"/>
</dbReference>
<dbReference type="GO" id="GO:0006508">
    <property type="term" value="P:proteolysis"/>
    <property type="evidence" value="ECO:0007669"/>
    <property type="project" value="UniProtKB-KW"/>
</dbReference>
<keyword evidence="10" id="KW-1185">Reference proteome</keyword>
<feature type="transmembrane region" description="Helical" evidence="8">
    <location>
        <begin position="73"/>
        <end position="90"/>
    </location>
</feature>
<evidence type="ECO:0008006" key="11">
    <source>
        <dbReference type="Google" id="ProtNLM"/>
    </source>
</evidence>
<keyword evidence="4 8" id="KW-0812">Transmembrane</keyword>
<reference evidence="10" key="1">
    <citation type="submission" date="2018-03" db="EMBL/GenBank/DDBJ databases">
        <title>Lachnoclostridium SNUG30370 gen.nov., sp.nov., isolated from human faeces.</title>
        <authorList>
            <person name="Seo B."/>
            <person name="Jeon K."/>
            <person name="Ko G."/>
        </authorList>
    </citation>
    <scope>NUCLEOTIDE SEQUENCE [LARGE SCALE GENOMIC DNA]</scope>
    <source>
        <strain evidence="10">SNUG30370</strain>
    </source>
</reference>
<keyword evidence="2" id="KW-0673">Quorum sensing</keyword>
<dbReference type="GO" id="GO:0016020">
    <property type="term" value="C:membrane"/>
    <property type="evidence" value="ECO:0007669"/>
    <property type="project" value="InterPro"/>
</dbReference>
<keyword evidence="6 8" id="KW-1133">Transmembrane helix</keyword>
<evidence type="ECO:0000256" key="1">
    <source>
        <dbReference type="ARBA" id="ARBA00022475"/>
    </source>
</evidence>
<comment type="caution">
    <text evidence="9">The sequence shown here is derived from an EMBL/GenBank/DDBJ whole genome shotgun (WGS) entry which is preliminary data.</text>
</comment>
<dbReference type="InterPro" id="IPR006741">
    <property type="entry name" value="AgrB"/>
</dbReference>
<feature type="transmembrane region" description="Helical" evidence="8">
    <location>
        <begin position="138"/>
        <end position="156"/>
    </location>
</feature>
<dbReference type="Pfam" id="PF04647">
    <property type="entry name" value="AgrB"/>
    <property type="match status" value="1"/>
</dbReference>
<protein>
    <recommendedName>
        <fullName evidence="11">Accessory regulator AgrB</fullName>
    </recommendedName>
</protein>
<keyword evidence="3" id="KW-0645">Protease</keyword>
<evidence type="ECO:0000256" key="4">
    <source>
        <dbReference type="ARBA" id="ARBA00022692"/>
    </source>
</evidence>
<proteinExistence type="predicted"/>
<evidence type="ECO:0000256" key="5">
    <source>
        <dbReference type="ARBA" id="ARBA00022801"/>
    </source>
</evidence>
<evidence type="ECO:0000256" key="6">
    <source>
        <dbReference type="ARBA" id="ARBA00022989"/>
    </source>
</evidence>
<feature type="transmembrane region" description="Helical" evidence="8">
    <location>
        <begin position="43"/>
        <end position="61"/>
    </location>
</feature>
<feature type="transmembrane region" description="Helical" evidence="8">
    <location>
        <begin position="162"/>
        <end position="179"/>
    </location>
</feature>
<feature type="transmembrane region" description="Helical" evidence="8">
    <location>
        <begin position="20"/>
        <end position="37"/>
    </location>
</feature>
<evidence type="ECO:0000313" key="9">
    <source>
        <dbReference type="EMBL" id="PST38250.1"/>
    </source>
</evidence>
<dbReference type="GO" id="GO:0009372">
    <property type="term" value="P:quorum sensing"/>
    <property type="evidence" value="ECO:0007669"/>
    <property type="project" value="UniProtKB-KW"/>
</dbReference>
<feature type="transmembrane region" description="Helical" evidence="8">
    <location>
        <begin position="96"/>
        <end position="118"/>
    </location>
</feature>
<evidence type="ECO:0000256" key="3">
    <source>
        <dbReference type="ARBA" id="ARBA00022670"/>
    </source>
</evidence>
<dbReference type="SMART" id="SM00793">
    <property type="entry name" value="AgrB"/>
    <property type="match status" value="1"/>
</dbReference>
<accession>A0A2T3FSK4</accession>
<evidence type="ECO:0000313" key="10">
    <source>
        <dbReference type="Proteomes" id="UP000241201"/>
    </source>
</evidence>
<gene>
    <name evidence="9" type="ORF">C7U55_10485</name>
</gene>
<dbReference type="Proteomes" id="UP000241201">
    <property type="component" value="Unassembled WGS sequence"/>
</dbReference>
<dbReference type="RefSeq" id="WP_106988525.1">
    <property type="nucleotide sequence ID" value="NZ_PYLP01000016.1"/>
</dbReference>
<evidence type="ECO:0000256" key="2">
    <source>
        <dbReference type="ARBA" id="ARBA00022654"/>
    </source>
</evidence>